<evidence type="ECO:0000313" key="4">
    <source>
        <dbReference type="EMBL" id="CCX05441.1"/>
    </source>
</evidence>
<organism evidence="4 5">
    <name type="scientific">Pyronema omphalodes (strain CBS 100304)</name>
    <name type="common">Pyronema confluens</name>
    <dbReference type="NCBI Taxonomy" id="1076935"/>
    <lineage>
        <taxon>Eukaryota</taxon>
        <taxon>Fungi</taxon>
        <taxon>Dikarya</taxon>
        <taxon>Ascomycota</taxon>
        <taxon>Pezizomycotina</taxon>
        <taxon>Pezizomycetes</taxon>
        <taxon>Pezizales</taxon>
        <taxon>Pyronemataceae</taxon>
        <taxon>Pyronema</taxon>
    </lineage>
</organism>
<evidence type="ECO:0000256" key="2">
    <source>
        <dbReference type="SAM" id="MobiDB-lite"/>
    </source>
</evidence>
<evidence type="ECO:0000256" key="1">
    <source>
        <dbReference type="ARBA" id="ARBA00006141"/>
    </source>
</evidence>
<dbReference type="eggNOG" id="ENOG502RZWE">
    <property type="taxonomic scope" value="Eukaryota"/>
</dbReference>
<comment type="similarity">
    <text evidence="1">Belongs to the 14-3-3 family.</text>
</comment>
<evidence type="ECO:0000259" key="3">
    <source>
        <dbReference type="Pfam" id="PF00244"/>
    </source>
</evidence>
<name>U4KWF2_PYROM</name>
<dbReference type="Proteomes" id="UP000018144">
    <property type="component" value="Unassembled WGS sequence"/>
</dbReference>
<dbReference type="InterPro" id="IPR000308">
    <property type="entry name" value="14-3-3"/>
</dbReference>
<dbReference type="OrthoDB" id="5370350at2759"/>
<feature type="compositionally biased region" description="Polar residues" evidence="2">
    <location>
        <begin position="337"/>
        <end position="346"/>
    </location>
</feature>
<dbReference type="InterPro" id="IPR036815">
    <property type="entry name" value="14-3-3_dom_sf"/>
</dbReference>
<dbReference type="SUPFAM" id="SSF48445">
    <property type="entry name" value="14-3-3 protein"/>
    <property type="match status" value="1"/>
</dbReference>
<protein>
    <recommendedName>
        <fullName evidence="3">14-3-3 domain-containing protein</fullName>
    </recommendedName>
</protein>
<dbReference type="InterPro" id="IPR023410">
    <property type="entry name" value="14-3-3_domain"/>
</dbReference>
<dbReference type="PANTHER" id="PTHR18860">
    <property type="entry name" value="14-3-3 PROTEIN"/>
    <property type="match status" value="1"/>
</dbReference>
<dbReference type="OMA" id="HLWGSHS"/>
<dbReference type="EMBL" id="HF935253">
    <property type="protein sequence ID" value="CCX05441.1"/>
    <property type="molecule type" value="Genomic_DNA"/>
</dbReference>
<reference evidence="4 5" key="1">
    <citation type="journal article" date="2013" name="PLoS Genet.">
        <title>The genome and development-dependent transcriptomes of Pyronema confluens: a window into fungal evolution.</title>
        <authorList>
            <person name="Traeger S."/>
            <person name="Altegoer F."/>
            <person name="Freitag M."/>
            <person name="Gabaldon T."/>
            <person name="Kempken F."/>
            <person name="Kumar A."/>
            <person name="Marcet-Houben M."/>
            <person name="Poggeler S."/>
            <person name="Stajich J.E."/>
            <person name="Nowrousian M."/>
        </authorList>
    </citation>
    <scope>NUCLEOTIDE SEQUENCE [LARGE SCALE GENOMIC DNA]</scope>
    <source>
        <strain evidence="5">CBS 100304</strain>
        <tissue evidence="4">Vegetative mycelium</tissue>
    </source>
</reference>
<dbReference type="AlphaFoldDB" id="U4KWF2"/>
<dbReference type="STRING" id="1076935.U4KWF2"/>
<keyword evidence="5" id="KW-1185">Reference proteome</keyword>
<accession>U4KWF2</accession>
<gene>
    <name evidence="4" type="ORF">PCON_05028</name>
</gene>
<feature type="compositionally biased region" description="Polar residues" evidence="2">
    <location>
        <begin position="292"/>
        <end position="325"/>
    </location>
</feature>
<evidence type="ECO:0000313" key="5">
    <source>
        <dbReference type="Proteomes" id="UP000018144"/>
    </source>
</evidence>
<dbReference type="Gene3D" id="1.20.190.20">
    <property type="entry name" value="14-3-3 domain"/>
    <property type="match status" value="1"/>
</dbReference>
<proteinExistence type="inferred from homology"/>
<feature type="domain" description="14-3-3" evidence="3">
    <location>
        <begin position="153"/>
        <end position="229"/>
    </location>
</feature>
<dbReference type="Pfam" id="PF00244">
    <property type="entry name" value="14-3-3"/>
    <property type="match status" value="1"/>
</dbReference>
<feature type="region of interest" description="Disordered" evidence="2">
    <location>
        <begin position="237"/>
        <end position="365"/>
    </location>
</feature>
<sequence length="365" mass="40203">MVGSEVDHKYLGRYAKQTENVNPVLSAGLYKLLGLSTLLSRKLLRARKQRKLDPTRSTKSLDLYRHIIWMTREGLTILQTCVLPELSNYKDNNSLAELQVLALKMNASFLHIFVLFDHTYATKTHMVPQLALPENGTTITTPALTQYAYMAPTIEAFTKADQRAKQLLICSHPLRLSVKLEWSAFTYDCTRDPATSRMIAKKAVDEAFNSSEPMEDEAFEDAMEMVNALGAMSIRGLPKSEQPQRHKSVKSVDSDHGNPQRHKSVKSVDSDHGNTTAAPGISRHRSVRSTDAGRTQMNENFTFPNPHPNGTVNRSNSTANRSNGAANRPVNGVAMGNGSTNGTANGKINGHANGYANGHTNGRSK</sequence>